<organism evidence="1 2">
    <name type="scientific">Xylaria arbuscula</name>
    <dbReference type="NCBI Taxonomy" id="114810"/>
    <lineage>
        <taxon>Eukaryota</taxon>
        <taxon>Fungi</taxon>
        <taxon>Dikarya</taxon>
        <taxon>Ascomycota</taxon>
        <taxon>Pezizomycotina</taxon>
        <taxon>Sordariomycetes</taxon>
        <taxon>Xylariomycetidae</taxon>
        <taxon>Xylariales</taxon>
        <taxon>Xylariaceae</taxon>
        <taxon>Xylaria</taxon>
    </lineage>
</organism>
<evidence type="ECO:0000313" key="1">
    <source>
        <dbReference type="EMBL" id="KAJ3570824.1"/>
    </source>
</evidence>
<reference evidence="1" key="1">
    <citation type="submission" date="2022-07" db="EMBL/GenBank/DDBJ databases">
        <title>Genome Sequence of Xylaria arbuscula.</title>
        <authorList>
            <person name="Buettner E."/>
        </authorList>
    </citation>
    <scope>NUCLEOTIDE SEQUENCE</scope>
    <source>
        <strain evidence="1">VT107</strain>
    </source>
</reference>
<comment type="caution">
    <text evidence="1">The sequence shown here is derived from an EMBL/GenBank/DDBJ whole genome shotgun (WGS) entry which is preliminary data.</text>
</comment>
<dbReference type="Proteomes" id="UP001148614">
    <property type="component" value="Unassembled WGS sequence"/>
</dbReference>
<sequence length="593" mass="68228">MALKDGWQLYLPEDVRAAGARDLAEAARLRRLAMPYWPSGTRAATTHQFWIESLDKMVELLSTPLDLIDASGRLTIGTPPLEASTPDPANIPKLFIPPGFSIETWRTSKSPSAAPAAPQETVQTTPDDLVEDFSTGGKGGGWMDMDLDRYLEQISMWRQTLLRIWKQAMDDPAQMTVADITTACAIRHFKDELAEMEKAHEHWYRGESGCWTADVFDAMERRQPDGTGHDLNDLWKTLKGKRFAKLRRHVSNDDMIPRQEFTRYVVWPNDLAYHKNPLVDWIDEIADKHNGSPAGPLLGRADFLVAWLLREDSITQAKEHTTKLRRDMVVRLLDVTKELLEMRGRDKRVPRSPVVALLEDRVTAMQNYTKGVTSVPSAAIVHTWAAYFMVTLNICHFEFYPATGLRSLMYTYDLHDMLYPSGPRADGAREADQFRDIFAANLYPKYLMPEGRRPSDLNELYKLVGTFLDYHSDEKYLPMLKNRIADRETAREYGKDWEQFALVENQVDDNVIPGTKQWWAEIEDKARQLVREPGITSLYNRASKEGGKRMRQLELMYDSCRWGDEDQKEYMRTQIDELAFGRHYFENIIPQAP</sequence>
<name>A0A9W8NE22_9PEZI</name>
<proteinExistence type="predicted"/>
<accession>A0A9W8NE22</accession>
<gene>
    <name evidence="1" type="ORF">NPX13_g5602</name>
</gene>
<protein>
    <submittedName>
        <fullName evidence="1">Uncharacterized protein</fullName>
    </submittedName>
</protein>
<keyword evidence="2" id="KW-1185">Reference proteome</keyword>
<dbReference type="EMBL" id="JANPWZ010000897">
    <property type="protein sequence ID" value="KAJ3570824.1"/>
    <property type="molecule type" value="Genomic_DNA"/>
</dbReference>
<evidence type="ECO:0000313" key="2">
    <source>
        <dbReference type="Proteomes" id="UP001148614"/>
    </source>
</evidence>
<dbReference type="AlphaFoldDB" id="A0A9W8NE22"/>